<dbReference type="Gene3D" id="1.10.10.10">
    <property type="entry name" value="Winged helix-like DNA-binding domain superfamily/Winged helix DNA-binding domain"/>
    <property type="match status" value="1"/>
</dbReference>
<evidence type="ECO:0000256" key="2">
    <source>
        <dbReference type="ARBA" id="ARBA00023125"/>
    </source>
</evidence>
<evidence type="ECO:0000259" key="4">
    <source>
        <dbReference type="PROSITE" id="PS51118"/>
    </source>
</evidence>
<comment type="caution">
    <text evidence="5">The sequence shown here is derived from an EMBL/GenBank/DDBJ whole genome shotgun (WGS) entry which is preliminary data.</text>
</comment>
<sequence>MTNYSLGINVSLKILNDKWAGLVVTNLATTPLDFMDLRKQIPGLSTLDLYNKLGELEQLNLLDLSEDAQVKLTANGEQLKQVLGELERWGARNTSPKLVAEY</sequence>
<dbReference type="InterPro" id="IPR036390">
    <property type="entry name" value="WH_DNA-bd_sf"/>
</dbReference>
<dbReference type="EMBL" id="JBGQPK010000042">
    <property type="protein sequence ID" value="MFL2029842.1"/>
    <property type="molecule type" value="Genomic_DNA"/>
</dbReference>
<dbReference type="SUPFAM" id="SSF46785">
    <property type="entry name" value="Winged helix' DNA-binding domain"/>
    <property type="match status" value="1"/>
</dbReference>
<reference evidence="5 6" key="1">
    <citation type="submission" date="2024-08" db="EMBL/GenBank/DDBJ databases">
        <authorList>
            <person name="Arias E."/>
        </authorList>
    </citation>
    <scope>NUCLEOTIDE SEQUENCE [LARGE SCALE GENOMIC DNA]</scope>
    <source>
        <strain evidence="5 6">FAM 25317</strain>
    </source>
</reference>
<gene>
    <name evidence="5" type="ORF">ACEN34_09455</name>
</gene>
<name>A0ABW8UDH6_9LACO</name>
<dbReference type="RefSeq" id="WP_125550540.1">
    <property type="nucleotide sequence ID" value="NZ_JBGQPK010000042.1"/>
</dbReference>
<evidence type="ECO:0000256" key="3">
    <source>
        <dbReference type="ARBA" id="ARBA00023163"/>
    </source>
</evidence>
<organism evidence="5 6">
    <name type="scientific">Loigolactobacillus zhaoyuanensis</name>
    <dbReference type="NCBI Taxonomy" id="2486017"/>
    <lineage>
        <taxon>Bacteria</taxon>
        <taxon>Bacillati</taxon>
        <taxon>Bacillota</taxon>
        <taxon>Bacilli</taxon>
        <taxon>Lactobacillales</taxon>
        <taxon>Lactobacillaceae</taxon>
        <taxon>Loigolactobacillus</taxon>
    </lineage>
</organism>
<dbReference type="PANTHER" id="PTHR33204:SF18">
    <property type="entry name" value="TRANSCRIPTIONAL REGULATORY PROTEIN"/>
    <property type="match status" value="1"/>
</dbReference>
<proteinExistence type="predicted"/>
<evidence type="ECO:0000313" key="5">
    <source>
        <dbReference type="EMBL" id="MFL2029842.1"/>
    </source>
</evidence>
<keyword evidence="2" id="KW-0238">DNA-binding</keyword>
<keyword evidence="3" id="KW-0804">Transcription</keyword>
<feature type="domain" description="HTH hxlR-type" evidence="4">
    <location>
        <begin position="6"/>
        <end position="98"/>
    </location>
</feature>
<dbReference type="PANTHER" id="PTHR33204">
    <property type="entry name" value="TRANSCRIPTIONAL REGULATOR, MARR FAMILY"/>
    <property type="match status" value="1"/>
</dbReference>
<dbReference type="InterPro" id="IPR036388">
    <property type="entry name" value="WH-like_DNA-bd_sf"/>
</dbReference>
<dbReference type="Pfam" id="PF01638">
    <property type="entry name" value="HxlR"/>
    <property type="match status" value="1"/>
</dbReference>
<protein>
    <submittedName>
        <fullName evidence="5">Winged helix-turn-helix transcriptional regulator</fullName>
    </submittedName>
</protein>
<evidence type="ECO:0000256" key="1">
    <source>
        <dbReference type="ARBA" id="ARBA00023015"/>
    </source>
</evidence>
<dbReference type="Proteomes" id="UP001625389">
    <property type="component" value="Unassembled WGS sequence"/>
</dbReference>
<dbReference type="PROSITE" id="PS51118">
    <property type="entry name" value="HTH_HXLR"/>
    <property type="match status" value="1"/>
</dbReference>
<keyword evidence="1" id="KW-0805">Transcription regulation</keyword>
<evidence type="ECO:0000313" key="6">
    <source>
        <dbReference type="Proteomes" id="UP001625389"/>
    </source>
</evidence>
<keyword evidence="6" id="KW-1185">Reference proteome</keyword>
<dbReference type="InterPro" id="IPR002577">
    <property type="entry name" value="HTH_HxlR"/>
</dbReference>
<accession>A0ABW8UDH6</accession>